<gene>
    <name evidence="1" type="ORF">PM10SUCC1_14840</name>
</gene>
<name>A0A9W6LNI7_9FUSO</name>
<comment type="caution">
    <text evidence="1">The sequence shown here is derived from an EMBL/GenBank/DDBJ whole genome shotgun (WGS) entry which is preliminary data.</text>
</comment>
<evidence type="ECO:0000313" key="1">
    <source>
        <dbReference type="EMBL" id="GLI55970.1"/>
    </source>
</evidence>
<reference evidence="1" key="1">
    <citation type="submission" date="2022-12" db="EMBL/GenBank/DDBJ databases">
        <title>Reference genome sequencing for broad-spectrum identification of bacterial and archaeal isolates by mass spectrometry.</title>
        <authorList>
            <person name="Sekiguchi Y."/>
            <person name="Tourlousse D.M."/>
        </authorList>
    </citation>
    <scope>NUCLEOTIDE SEQUENCE</scope>
    <source>
        <strain evidence="1">10succ1</strain>
    </source>
</reference>
<dbReference type="EMBL" id="BSDY01000006">
    <property type="protein sequence ID" value="GLI55970.1"/>
    <property type="molecule type" value="Genomic_DNA"/>
</dbReference>
<proteinExistence type="predicted"/>
<dbReference type="AlphaFoldDB" id="A0A9W6LNI7"/>
<organism evidence="1 2">
    <name type="scientific">Propionigenium maris DSM 9537</name>
    <dbReference type="NCBI Taxonomy" id="1123000"/>
    <lineage>
        <taxon>Bacteria</taxon>
        <taxon>Fusobacteriati</taxon>
        <taxon>Fusobacteriota</taxon>
        <taxon>Fusobacteriia</taxon>
        <taxon>Fusobacteriales</taxon>
        <taxon>Fusobacteriaceae</taxon>
        <taxon>Propionigenium</taxon>
    </lineage>
</organism>
<evidence type="ECO:0000313" key="2">
    <source>
        <dbReference type="Proteomes" id="UP001144471"/>
    </source>
</evidence>
<protein>
    <submittedName>
        <fullName evidence="1">Uncharacterized protein</fullName>
    </submittedName>
</protein>
<dbReference type="Proteomes" id="UP001144471">
    <property type="component" value="Unassembled WGS sequence"/>
</dbReference>
<sequence length="473" mass="52246">MALPLIIPVALGVSMVGLAAVAYEESKKEYVSNFFDSLEDKLVHMSNEVTKFPRLAMIQKANMIYTATVKEVIIDWVNDKGEVQETVMPITPERSTNVFEEYRANMTEPAFEWRNKGFSIAKRKSSEGIQEDSIEVVFHNTNKKTADNVHKDYIVDPARVPSKYEIAVAEQKHFLSWLSDYTKKLATLNAALKLKNRFQVMDYDYSIHPATEGGSDYIFEWSGSMYQIDNTTGQKIIGTDKDLPYSPLEGQAKEDLVMSSSNVSATISNPNLVISNPTVSLNSGATVGITPGATVGVNGTVGVASDATVGINPEGLAEGVKGITQALELANQYDYTGEKTPAEGSVKGKEVAVNTAKLDVEYSIEDAGTYTDSEGTVIPLKKGYKQNILPSKVAEKNIEQHKDVLGENQANITLAEDYQFEQQRVDSKENIENTSVKDTIIPEELDDYKVHREIGKQFFSTEPEEVPDVPLEQ</sequence>
<dbReference type="RefSeq" id="WP_281834803.1">
    <property type="nucleotide sequence ID" value="NZ_BSDY01000006.1"/>
</dbReference>
<keyword evidence="2" id="KW-1185">Reference proteome</keyword>
<accession>A0A9W6LNI7</accession>